<gene>
    <name evidence="5" type="ORF">ASPWEDRAFT_57340</name>
</gene>
<dbReference type="Pfam" id="PF14226">
    <property type="entry name" value="DIOX_N"/>
    <property type="match status" value="1"/>
</dbReference>
<keyword evidence="6" id="KW-1185">Reference proteome</keyword>
<dbReference type="FunFam" id="2.60.120.330:FF:000040">
    <property type="entry name" value="Chromosome 21, whole genome shotgun sequence"/>
    <property type="match status" value="1"/>
</dbReference>
<feature type="domain" description="Non-haem dioxygenase N-terminal" evidence="4">
    <location>
        <begin position="22"/>
        <end position="125"/>
    </location>
</feature>
<dbReference type="PANTHER" id="PTHR47990">
    <property type="entry name" value="2-OXOGLUTARATE (2OG) AND FE(II)-DEPENDENT OXYGENASE SUPERFAMILY PROTEIN-RELATED"/>
    <property type="match status" value="1"/>
</dbReference>
<evidence type="ECO:0000259" key="4">
    <source>
        <dbReference type="Pfam" id="PF14226"/>
    </source>
</evidence>
<dbReference type="AlphaFoldDB" id="A0A1L9RUW2"/>
<dbReference type="RefSeq" id="XP_040692350.1">
    <property type="nucleotide sequence ID" value="XM_040838332.1"/>
</dbReference>
<evidence type="ECO:0000256" key="1">
    <source>
        <dbReference type="ARBA" id="ARBA00008056"/>
    </source>
</evidence>
<dbReference type="InterPro" id="IPR027443">
    <property type="entry name" value="IPNS-like_sf"/>
</dbReference>
<dbReference type="EMBL" id="KV878210">
    <property type="protein sequence ID" value="OJJ38674.1"/>
    <property type="molecule type" value="Genomic_DNA"/>
</dbReference>
<dbReference type="STRING" id="1073089.A0A1L9RUW2"/>
<feature type="region of interest" description="Disordered" evidence="2">
    <location>
        <begin position="340"/>
        <end position="364"/>
    </location>
</feature>
<dbReference type="InterPro" id="IPR044861">
    <property type="entry name" value="IPNS-like_FE2OG_OXY"/>
</dbReference>
<dbReference type="InterPro" id="IPR026992">
    <property type="entry name" value="DIOX_N"/>
</dbReference>
<proteinExistence type="inferred from homology"/>
<dbReference type="Pfam" id="PF03171">
    <property type="entry name" value="2OG-FeII_Oxy"/>
    <property type="match status" value="1"/>
</dbReference>
<comment type="similarity">
    <text evidence="1">Belongs to the iron/ascorbate-dependent oxidoreductase family.</text>
</comment>
<dbReference type="OrthoDB" id="406156at2759"/>
<sequence length="364" mass="41161">MVSATPCKETNESLPWSELVTLDLSDFNNSGGRERLAAQLSHAVHHVGFFYVKNFGLSQEQIDRQFTLARGFFNLPLEEKQKFSVDYEKADYNGYQWTGYRANEGNFEKKVGDNIEMYNIPKFIPALEGRYSHPPLIETHLDEIEVFSKHLHNHIVVPLMVLFAIILELLDKNLLADEHAYDNLSPDHLRYMKYSKRTAEQHAGEPMQVKGHTDLGSVTLLLCQSVAGSQFLNDETQSWSYVRAQPGTITVNLADTLSFLTGGFLKSSIHRVTAPPKDQLAYERTGVLYFTRPSNDTILKSRVDSSPVLQREKELGKLKEGFSKPVTTADFVKPKQLNPNLYEGKRAKDGGLGITPGFKDQTYK</sequence>
<dbReference type="GeneID" id="63754180"/>
<evidence type="ECO:0000256" key="2">
    <source>
        <dbReference type="SAM" id="MobiDB-lite"/>
    </source>
</evidence>
<reference evidence="6" key="1">
    <citation type="journal article" date="2017" name="Genome Biol.">
        <title>Comparative genomics reveals high biological diversity and specific adaptations in the industrially and medically important fungal genus Aspergillus.</title>
        <authorList>
            <person name="de Vries R.P."/>
            <person name="Riley R."/>
            <person name="Wiebenga A."/>
            <person name="Aguilar-Osorio G."/>
            <person name="Amillis S."/>
            <person name="Uchima C.A."/>
            <person name="Anderluh G."/>
            <person name="Asadollahi M."/>
            <person name="Askin M."/>
            <person name="Barry K."/>
            <person name="Battaglia E."/>
            <person name="Bayram O."/>
            <person name="Benocci T."/>
            <person name="Braus-Stromeyer S.A."/>
            <person name="Caldana C."/>
            <person name="Canovas D."/>
            <person name="Cerqueira G.C."/>
            <person name="Chen F."/>
            <person name="Chen W."/>
            <person name="Choi C."/>
            <person name="Clum A."/>
            <person name="Dos Santos R.A."/>
            <person name="Damasio A.R."/>
            <person name="Diallinas G."/>
            <person name="Emri T."/>
            <person name="Fekete E."/>
            <person name="Flipphi M."/>
            <person name="Freyberg S."/>
            <person name="Gallo A."/>
            <person name="Gournas C."/>
            <person name="Habgood R."/>
            <person name="Hainaut M."/>
            <person name="Harispe M.L."/>
            <person name="Henrissat B."/>
            <person name="Hilden K.S."/>
            <person name="Hope R."/>
            <person name="Hossain A."/>
            <person name="Karabika E."/>
            <person name="Karaffa L."/>
            <person name="Karanyi Z."/>
            <person name="Krasevec N."/>
            <person name="Kuo A."/>
            <person name="Kusch H."/>
            <person name="LaButti K."/>
            <person name="Lagendijk E.L."/>
            <person name="Lapidus A."/>
            <person name="Levasseur A."/>
            <person name="Lindquist E."/>
            <person name="Lipzen A."/>
            <person name="Logrieco A.F."/>
            <person name="MacCabe A."/>
            <person name="Maekelae M.R."/>
            <person name="Malavazi I."/>
            <person name="Melin P."/>
            <person name="Meyer V."/>
            <person name="Mielnichuk N."/>
            <person name="Miskei M."/>
            <person name="Molnar A.P."/>
            <person name="Mule G."/>
            <person name="Ngan C.Y."/>
            <person name="Orejas M."/>
            <person name="Orosz E."/>
            <person name="Ouedraogo J.P."/>
            <person name="Overkamp K.M."/>
            <person name="Park H.-S."/>
            <person name="Perrone G."/>
            <person name="Piumi F."/>
            <person name="Punt P.J."/>
            <person name="Ram A.F."/>
            <person name="Ramon A."/>
            <person name="Rauscher S."/>
            <person name="Record E."/>
            <person name="Riano-Pachon D.M."/>
            <person name="Robert V."/>
            <person name="Roehrig J."/>
            <person name="Ruller R."/>
            <person name="Salamov A."/>
            <person name="Salih N.S."/>
            <person name="Samson R.A."/>
            <person name="Sandor E."/>
            <person name="Sanguinetti M."/>
            <person name="Schuetze T."/>
            <person name="Sepcic K."/>
            <person name="Shelest E."/>
            <person name="Sherlock G."/>
            <person name="Sophianopoulou V."/>
            <person name="Squina F.M."/>
            <person name="Sun H."/>
            <person name="Susca A."/>
            <person name="Todd R.B."/>
            <person name="Tsang A."/>
            <person name="Unkles S.E."/>
            <person name="van de Wiele N."/>
            <person name="van Rossen-Uffink D."/>
            <person name="Oliveira J.V."/>
            <person name="Vesth T.C."/>
            <person name="Visser J."/>
            <person name="Yu J.-H."/>
            <person name="Zhou M."/>
            <person name="Andersen M.R."/>
            <person name="Archer D.B."/>
            <person name="Baker S.E."/>
            <person name="Benoit I."/>
            <person name="Brakhage A.A."/>
            <person name="Braus G.H."/>
            <person name="Fischer R."/>
            <person name="Frisvad J.C."/>
            <person name="Goldman G.H."/>
            <person name="Houbraken J."/>
            <person name="Oakley B."/>
            <person name="Pocsi I."/>
            <person name="Scazzocchio C."/>
            <person name="Seiboth B."/>
            <person name="vanKuyk P.A."/>
            <person name="Wortman J."/>
            <person name="Dyer P.S."/>
            <person name="Grigoriev I.V."/>
        </authorList>
    </citation>
    <scope>NUCLEOTIDE SEQUENCE [LARGE SCALE GENOMIC DNA]</scope>
    <source>
        <strain evidence="6">DTO 134E9</strain>
    </source>
</reference>
<evidence type="ECO:0000259" key="3">
    <source>
        <dbReference type="Pfam" id="PF03171"/>
    </source>
</evidence>
<accession>A0A1L9RUW2</accession>
<evidence type="ECO:0008006" key="7">
    <source>
        <dbReference type="Google" id="ProtNLM"/>
    </source>
</evidence>
<evidence type="ECO:0000313" key="6">
    <source>
        <dbReference type="Proteomes" id="UP000184383"/>
    </source>
</evidence>
<dbReference type="InterPro" id="IPR050231">
    <property type="entry name" value="Iron_ascorbate_oxido_reductase"/>
</dbReference>
<dbReference type="VEuPathDB" id="FungiDB:ASPWEDRAFT_57340"/>
<protein>
    <recommendedName>
        <fullName evidence="7">Fe2OG dioxygenase domain-containing protein</fullName>
    </recommendedName>
</protein>
<dbReference type="SUPFAM" id="SSF51197">
    <property type="entry name" value="Clavaminate synthase-like"/>
    <property type="match status" value="1"/>
</dbReference>
<dbReference type="Gene3D" id="2.60.120.330">
    <property type="entry name" value="B-lactam Antibiotic, Isopenicillin N Synthase, Chain"/>
    <property type="match status" value="1"/>
</dbReference>
<name>A0A1L9RUW2_ASPWE</name>
<dbReference type="Proteomes" id="UP000184383">
    <property type="component" value="Unassembled WGS sequence"/>
</dbReference>
<feature type="domain" description="Isopenicillin N synthase-like Fe(2+) 2OG dioxygenase" evidence="3">
    <location>
        <begin position="203"/>
        <end position="277"/>
    </location>
</feature>
<evidence type="ECO:0000313" key="5">
    <source>
        <dbReference type="EMBL" id="OJJ38674.1"/>
    </source>
</evidence>
<organism evidence="5 6">
    <name type="scientific">Aspergillus wentii DTO 134E9</name>
    <dbReference type="NCBI Taxonomy" id="1073089"/>
    <lineage>
        <taxon>Eukaryota</taxon>
        <taxon>Fungi</taxon>
        <taxon>Dikarya</taxon>
        <taxon>Ascomycota</taxon>
        <taxon>Pezizomycotina</taxon>
        <taxon>Eurotiomycetes</taxon>
        <taxon>Eurotiomycetidae</taxon>
        <taxon>Eurotiales</taxon>
        <taxon>Aspergillaceae</taxon>
        <taxon>Aspergillus</taxon>
        <taxon>Aspergillus subgen. Cremei</taxon>
    </lineage>
</organism>